<keyword evidence="3" id="KW-1185">Reference proteome</keyword>
<evidence type="ECO:0008006" key="4">
    <source>
        <dbReference type="Google" id="ProtNLM"/>
    </source>
</evidence>
<protein>
    <recommendedName>
        <fullName evidence="4">DUF2269 family protein</fullName>
    </recommendedName>
</protein>
<evidence type="ECO:0000256" key="1">
    <source>
        <dbReference type="SAM" id="Phobius"/>
    </source>
</evidence>
<dbReference type="Proteomes" id="UP000367750">
    <property type="component" value="Unassembled WGS sequence"/>
</dbReference>
<organism evidence="2 3">
    <name type="scientific">Paenibacillus spiritus</name>
    <dbReference type="NCBI Taxonomy" id="2496557"/>
    <lineage>
        <taxon>Bacteria</taxon>
        <taxon>Bacillati</taxon>
        <taxon>Bacillota</taxon>
        <taxon>Bacilli</taxon>
        <taxon>Bacillales</taxon>
        <taxon>Paenibacillaceae</taxon>
        <taxon>Paenibacillus</taxon>
    </lineage>
</organism>
<keyword evidence="1" id="KW-1133">Transmembrane helix</keyword>
<keyword evidence="1" id="KW-0812">Transmembrane</keyword>
<dbReference type="RefSeq" id="WP_150459162.1">
    <property type="nucleotide sequence ID" value="NZ_VYKK01000022.1"/>
</dbReference>
<dbReference type="AlphaFoldDB" id="A0A5J5FZE8"/>
<feature type="transmembrane region" description="Helical" evidence="1">
    <location>
        <begin position="119"/>
        <end position="139"/>
    </location>
</feature>
<gene>
    <name evidence="2" type="ORF">F4V43_15495</name>
</gene>
<feature type="transmembrane region" description="Helical" evidence="1">
    <location>
        <begin position="79"/>
        <end position="99"/>
    </location>
</feature>
<keyword evidence="1" id="KW-0472">Membrane</keyword>
<feature type="transmembrane region" description="Helical" evidence="1">
    <location>
        <begin position="6"/>
        <end position="27"/>
    </location>
</feature>
<dbReference type="EMBL" id="VYKK01000022">
    <property type="protein sequence ID" value="KAA8999730.1"/>
    <property type="molecule type" value="Genomic_DNA"/>
</dbReference>
<sequence>MDWSVLMFLHMVGTLAVGFYLVLPFVLGRTEKLSASAREGTMNVVGSLNRLAQYGLGIQLLTGGYLMAKGDDYSLAWKIIVPVLLLAMFAVGGMMAKPLRLAAAGFRDNGNVAAETGKVKTLSALLAVLLLVMVFLMVYNDII</sequence>
<reference evidence="2 3" key="1">
    <citation type="submission" date="2019-09" db="EMBL/GenBank/DDBJ databases">
        <title>Bacillus ochoae sp. nov., Paenibacillus whitsoniae sp. nov., Paenibacillus spiritus sp. nov. Isolated from the Mars Exploration Rover during spacecraft assembly.</title>
        <authorList>
            <person name="Seuylemezian A."/>
            <person name="Vaishampayan P."/>
        </authorList>
    </citation>
    <scope>NUCLEOTIDE SEQUENCE [LARGE SCALE GENOMIC DNA]</scope>
    <source>
        <strain evidence="2 3">MER_111</strain>
    </source>
</reference>
<proteinExistence type="predicted"/>
<name>A0A5J5FZE8_9BACL</name>
<dbReference type="OrthoDB" id="2886943at2"/>
<accession>A0A5J5FZE8</accession>
<evidence type="ECO:0000313" key="3">
    <source>
        <dbReference type="Proteomes" id="UP000367750"/>
    </source>
</evidence>
<evidence type="ECO:0000313" key="2">
    <source>
        <dbReference type="EMBL" id="KAA8999730.1"/>
    </source>
</evidence>
<comment type="caution">
    <text evidence="2">The sequence shown here is derived from an EMBL/GenBank/DDBJ whole genome shotgun (WGS) entry which is preliminary data.</text>
</comment>